<name>A0A6H1ZBB3_9ZZZZ</name>
<organism evidence="1">
    <name type="scientific">viral metagenome</name>
    <dbReference type="NCBI Taxonomy" id="1070528"/>
    <lineage>
        <taxon>unclassified sequences</taxon>
        <taxon>metagenomes</taxon>
        <taxon>organismal metagenomes</taxon>
    </lineage>
</organism>
<gene>
    <name evidence="1" type="ORF">TM448A00147_0008</name>
    <name evidence="2" type="ORF">TM448B00305_0017</name>
</gene>
<dbReference type="EMBL" id="MT144608">
    <property type="protein sequence ID" value="QJH94896.1"/>
    <property type="molecule type" value="Genomic_DNA"/>
</dbReference>
<dbReference type="AlphaFoldDB" id="A0A6H1ZBB3"/>
<accession>A0A6H1ZBB3</accession>
<protein>
    <submittedName>
        <fullName evidence="1">Uncharacterized protein</fullName>
    </submittedName>
</protein>
<evidence type="ECO:0000313" key="2">
    <source>
        <dbReference type="EMBL" id="QJH94896.1"/>
    </source>
</evidence>
<proteinExistence type="predicted"/>
<sequence length="151" mass="16075">MSDNSQALWGYEIGRVERLSTRGLVLEDPLDVCRYYPGQRLAFGCGSGLRGGTATVVCIDDETGSIGVREPLLCAVPAIAVGDTILDATQQEIDMVISSMSCVVCGNQAHQTFTFEAIPGPVCAPCLGRLRTVEGILAAIAEAEETDRVWP</sequence>
<reference evidence="1" key="1">
    <citation type="submission" date="2020-03" db="EMBL/GenBank/DDBJ databases">
        <title>The deep terrestrial virosphere.</title>
        <authorList>
            <person name="Holmfeldt K."/>
            <person name="Nilsson E."/>
            <person name="Simone D."/>
            <person name="Lopez-Fernandez M."/>
            <person name="Wu X."/>
            <person name="de Brujin I."/>
            <person name="Lundin D."/>
            <person name="Andersson A."/>
            <person name="Bertilsson S."/>
            <person name="Dopson M."/>
        </authorList>
    </citation>
    <scope>NUCLEOTIDE SEQUENCE</scope>
    <source>
        <strain evidence="1">TM448A00147</strain>
        <strain evidence="2">TM448B00305</strain>
    </source>
</reference>
<dbReference type="EMBL" id="MT143980">
    <property type="protein sequence ID" value="QJA44749.1"/>
    <property type="molecule type" value="Genomic_DNA"/>
</dbReference>
<evidence type="ECO:0000313" key="1">
    <source>
        <dbReference type="EMBL" id="QJA44749.1"/>
    </source>
</evidence>